<feature type="domain" description="Fibronectin type-III" evidence="5">
    <location>
        <begin position="2324"/>
        <end position="2417"/>
    </location>
</feature>
<feature type="domain" description="Fibronectin type-III" evidence="5">
    <location>
        <begin position="2929"/>
        <end position="3029"/>
    </location>
</feature>
<dbReference type="PANTHER" id="PTHR46708">
    <property type="entry name" value="TENASCIN"/>
    <property type="match status" value="1"/>
</dbReference>
<feature type="domain" description="Fibronectin type-III" evidence="5">
    <location>
        <begin position="1103"/>
        <end position="1194"/>
    </location>
</feature>
<feature type="domain" description="Fibronectin type-III" evidence="5">
    <location>
        <begin position="3453"/>
        <end position="3546"/>
    </location>
</feature>
<feature type="domain" description="Fibronectin type-III" evidence="5">
    <location>
        <begin position="1398"/>
        <end position="1496"/>
    </location>
</feature>
<dbReference type="FunFam" id="2.60.40.10:FF:001900">
    <property type="entry name" value="Myotactin form B"/>
    <property type="match status" value="1"/>
</dbReference>
<feature type="domain" description="Fibronectin type-III" evidence="5">
    <location>
        <begin position="236"/>
        <end position="327"/>
    </location>
</feature>
<evidence type="ECO:0000256" key="2">
    <source>
        <dbReference type="SAM" id="MobiDB-lite"/>
    </source>
</evidence>
<feature type="non-terminal residue" evidence="6">
    <location>
        <position position="1"/>
    </location>
</feature>
<feature type="region of interest" description="Disordered" evidence="2">
    <location>
        <begin position="4292"/>
        <end position="4362"/>
    </location>
</feature>
<feature type="domain" description="Fibronectin type-III" evidence="5">
    <location>
        <begin position="2216"/>
        <end position="2320"/>
    </location>
</feature>
<organism evidence="6 7">
    <name type="scientific">Mesorhabditis spiculigera</name>
    <dbReference type="NCBI Taxonomy" id="96644"/>
    <lineage>
        <taxon>Eukaryota</taxon>
        <taxon>Metazoa</taxon>
        <taxon>Ecdysozoa</taxon>
        <taxon>Nematoda</taxon>
        <taxon>Chromadorea</taxon>
        <taxon>Rhabditida</taxon>
        <taxon>Rhabditina</taxon>
        <taxon>Rhabditomorpha</taxon>
        <taxon>Rhabditoidea</taxon>
        <taxon>Rhabditidae</taxon>
        <taxon>Mesorhabditinae</taxon>
        <taxon>Mesorhabditis</taxon>
    </lineage>
</organism>
<feature type="domain" description="Fibronectin type-III" evidence="5">
    <location>
        <begin position="2820"/>
        <end position="2924"/>
    </location>
</feature>
<dbReference type="PANTHER" id="PTHR46708:SF2">
    <property type="entry name" value="FIBRONECTIN TYPE-III DOMAIN-CONTAINING PROTEIN"/>
    <property type="match status" value="1"/>
</dbReference>
<keyword evidence="3" id="KW-1133">Transmembrane helix</keyword>
<feature type="domain" description="Fibronectin type-III" evidence="5">
    <location>
        <begin position="1714"/>
        <end position="1809"/>
    </location>
</feature>
<feature type="region of interest" description="Disordered" evidence="2">
    <location>
        <begin position="947"/>
        <end position="974"/>
    </location>
</feature>
<dbReference type="EMBL" id="CATQJA010002655">
    <property type="protein sequence ID" value="CAJ0579194.1"/>
    <property type="molecule type" value="Genomic_DNA"/>
</dbReference>
<feature type="domain" description="Fibronectin type-III" evidence="5">
    <location>
        <begin position="3034"/>
        <end position="3131"/>
    </location>
</feature>
<keyword evidence="1" id="KW-0677">Repeat</keyword>
<feature type="compositionally biased region" description="Basic and acidic residues" evidence="2">
    <location>
        <begin position="4537"/>
        <end position="4553"/>
    </location>
</feature>
<proteinExistence type="predicted"/>
<dbReference type="Pfam" id="PF00041">
    <property type="entry name" value="fn3"/>
    <property type="match status" value="18"/>
</dbReference>
<feature type="signal peptide" evidence="4">
    <location>
        <begin position="1"/>
        <end position="28"/>
    </location>
</feature>
<feature type="region of interest" description="Disordered" evidence="2">
    <location>
        <begin position="1891"/>
        <end position="1925"/>
    </location>
</feature>
<dbReference type="FunFam" id="2.60.40.10:FF:001802">
    <property type="entry name" value="Myotactin form A"/>
    <property type="match status" value="1"/>
</dbReference>
<dbReference type="InterPro" id="IPR036116">
    <property type="entry name" value="FN3_sf"/>
</dbReference>
<feature type="domain" description="Fibronectin type-III" evidence="5">
    <location>
        <begin position="2010"/>
        <end position="2111"/>
    </location>
</feature>
<dbReference type="FunFam" id="2.60.40.10:FF:002270">
    <property type="entry name" value="Myotactin form B"/>
    <property type="match status" value="1"/>
</dbReference>
<feature type="domain" description="Fibronectin type-III" evidence="5">
    <location>
        <begin position="2526"/>
        <end position="2618"/>
    </location>
</feature>
<feature type="domain" description="Fibronectin type-III" evidence="5">
    <location>
        <begin position="3658"/>
        <end position="3759"/>
    </location>
</feature>
<feature type="domain" description="Fibronectin type-III" evidence="5">
    <location>
        <begin position="139"/>
        <end position="232"/>
    </location>
</feature>
<name>A0AA36D3Y2_9BILA</name>
<dbReference type="Proteomes" id="UP001177023">
    <property type="component" value="Unassembled WGS sequence"/>
</dbReference>
<evidence type="ECO:0000313" key="7">
    <source>
        <dbReference type="Proteomes" id="UP001177023"/>
    </source>
</evidence>
<dbReference type="FunFam" id="2.60.40.10:FF:002213">
    <property type="entry name" value="Myotactin form B"/>
    <property type="match status" value="1"/>
</dbReference>
<sequence>MGPSSWGGPRRWSLLLLLAVLTAGSVRVRREAGGGSQSLLTVEWEGIQTGEHPERDIQGFLVEYRPENDNSWVVHAGIIPYKGPNHQYRVQIPRLPMGISYFVRIKVLDAAGNVLVETPEIRARNEMVSIKCDTDDVSEPRSVEITQAGRFSLALRWDVPECGSIGDYQVEVSGLGNASFDVHRQTVVQPYVSITNLLPGTLYAIKVRASDRSSRSTGPWSSEILEAQTKGSAVAANEAIHIDYRTDSQIRVTWLHYDDERLQHYEVMAVEQGADSRQVERVRISPAQASHLFSGLKPDTKYVIGVVALVDHEPKQTYSITAQTADDSAAKWTEKPQVVEEADGVATVHWTVPPVTATPVTRFIVEYRLPSENQWQRGDEQAFDGSVGDYSATLSNLIDVPFYAIRIIAVDESNEAVAITEELTVGHAAEGACIGRGGVPRKAHLVAIGGEAAKLEWEKPECDESIAPIDGYEYLIWESSQAAPPDGASYVGATTVSVDTLLPSTKYSFKVRSRSGNGHSTWSGPVEFTTSASGELKKLESRVKRQSKHLIRDLTNIYKLRLVLAPPNNFLVWTPLPMHQGLIHAFKLAYKEESSTKWTRILEKPDTFRCPRGVADPEDYCHRLDRFIYRINYQATVTYNLTNGVGVPRGASITFQLVDLDSPEEEPFLIVAQPVDEHNVELHWKPHFTQPIDSYQMSIFDGHGRVRIVSLGREADSFVLPLPRTGGPMASPGPTITVALEAILQKGFSVVQRFEIKSTAQLVLLPVLSKHASKEGIQIEQPRIETQGQRSTVYWTVDGDTAKVASYQPEIRGHSDNWKPAGAAVPNDPSQKHFRQQLGALSSSLHYVRVRALDNNGKTVGTSPSTSFQVQCQAPLAPENVRLDRVSDNLVRISWNAPQEESSCGGVFYITGTVDGQAVNYQVPVSERHYDIHASPSSIHLEIRASNQAGSGSASRPVQLSNARQSSEHSHRLKRSICDPSRDFWCTGFESQHADRAGGQALVSTPRVTTRGNDLHVGWRSEGEGRGIFGYRVQFRTDQSGWNPYGQIVPYTGDGAEYQQVLTGLQQGHTYYIHIQVLDRNSYVMYTSPEASATSECRPPTHAPSHLTVSAPDASHVRVSWAHPPQSTWGCADLQFEIQAEEPFGQAPVLVPGGQTTHVFQSRPNEKWSVKIRAKNSAGHSAWTPASSVRTPAGGELIVGPNVQYRQGAPILSWQSKEGVDSTTVHSYVVEWKSDRDEQWRHHGNQIPFSGSQRGYQVDLSGLPKGNNYQCRVVAKGPRGETTFTSAAVSVQSSQSCRKPTRPPTGIQVQPVGPTQIKLTWVPLPEHEWNCDRVWYIVKYSTARNQGFKNLTQGEDSVLFESDPYTQWRFEIQAANPGGETDWSRAEAAQTQAAAPGPVSDLRIQPLGPDSVQVSWRPPVNPNGQITSYEITYQLTNRGMCEEVREAPRTEQTTQPYFVLRNLHPHSKYRIGVAARTTIAGERVSQEVATEQSTPTSAPNYLRVDSAQQDSAQISWQAPACLQTNGEITEYEYEVSPADRRTHVQKTTNNVRGTRAQITNLQPNTRYNAKVRAYTARGAGPWSTEVALQTTGQTIVQAPPHISVIDAGADNAHILWQSPQDARENRVDRYKCQYKPRTPPQAPPKEAEFPAYSPCDPNLLRRQNLPPTPQGSQYQCGRIDNLEKEQTYDFKVQACQQRKCSAYTDSARARISDGPVKVQSVTKTGSTDRSLSIRWEVAQEDIPRVTGFRLYVEPLDRSDRPMTFTVDSRTFNYRIDTLRPRTAYNVSVQACTQKECCVGTSATMSTDAAQLQALSVAPRIIAEEATSITIEWNSNSREASGYIVEYRLENGAWQQYPRRVPGNPSQTTYTATVDGLPTNSVVDLRVRVVSAQNEQSAPSPEVRGRTKCQPPSQPPQGVRLDAPSTNEVRVSWSRPARDQWQCDHLNIEISYSVGGGPPKTVVVPGDQTDYKFPAEPNQRWVVKLRATNQVGASGWSPEQSITTRQGAPGAVRDLRLNALSPNEVHVQWLPPLVQRGTIVGYDISYRLKHRLACPEEEPRDVSRDYVTIYNHKDLDYTLTGLLPYSLYEVKVRARTTELGPEETKEVSTEQQSPSAPPLNLELTYALERSLSFQWEPVDCSQRHGHITNYEYEIIGQDDWAKLERQIANSSDTKITIDGLTPFTKYVMRVRAYNSIGGSPNTENLDVMTAKADAPLPPQDLVVAQEGTDFFMVSWLPPYPPYGPHDAYKIRHQLLGTDGWETVEQPIKSPLLKCPAESPRFCFNVTDKEPGQQYRVQVSCHIEGGNYGPWSSVVIANTLQVLPDAPRAIHLIEKTDHSLHIRWIPPVDPKGHITQYRVSIVSLDDANDKKRTFMVDHPTLTYLFDNLNPETNYNISIAAGTKRGFGSEIFTTYATDPFNIPAVIGAPIVTPDGANALDVQWNGVQDTKDRVKAYIIEIRNAENPAWTEIGGQTDHDNVKRTYLKKVTGLDPDTLYFVRIKVVDKKQRVSDASPEGQGRTGCAAPSSPPANVAIASPSNKQVRFSWQAPLKGSWQCSSIRYRIQYINGTNGRQELEVPFSHIDKIFDSQPNTHWTVSIKTINDAGESEWSKDLEVTTAEGAPGAITDLTATPDGPTTATVTWKPPQQPNGVITGYTLIYRLKSIGQCGPRSSNPIEKHVRSEEQTIDGLLPDSTYEVQVIAHTSLAGPTSQTVTFTTEEAEPSGEPLNVRIGSVTATRADAMWQQPECEKRHGKITDYEYELEAVDEWADNNTGSSRSERVTFDKLTPYTEYRFRVRALNSQGAGPYSEWVSFTTQSAAPPPPGDLQEEGTFPHAIEISFLPPTPPHGFLDQYKVRYTPHGESNYKEIRIPTDRLTCSSANKRDRLCYRLSDLEPEQEYDIQVAAHTEGGGWSDWSSSITAKTHEQNIPVLERELEVTETKPVSISLKWEGLSAEQSAHVVGYALEFKSEDDQDWTEYNGVTRHRKTQNEYKITVRDLTPSTTYYFRLKVVGKNDKRGAPGPETKAMTSCGKPEEPPSNVKLHAVDFQTLKITWDAPGEDSWLCSDVEFVIDYVNNTGKGQIVIDTDAPSELILPTMPGTKWDIKMQTRTKEDKPQTSKWSDKVSITIQSLPGEIFVTVTPKTPTTAQLDWDLSDKDQGWNYGVDITYKLKQLGGCTESATGNHEPITRLNVQEKQLLLSDLQPGSVYEVIVTPRRPPSLASSIVPPKTVRTFKTEADVPTGAPQNLQNTVRKDTELGFKWEAPECIHQNGNVTQYEYILSGLDEWNEGDRESITPRPTAVIDQLMPGSLYRMKVRAYTSKGPGPWSEPLEIRTTGSELGPPRELSAIQTTTSQIHLTWLPPYPEKAIVNVYRIKYSPRADDSNPTEVEVSGDELSCSPYKSTLITSDSLCATLKGLHSYTTYKIAVQGQSASGNWGEWSPDYFSTTRKDGNETLGGSIKLLSAGHDNLKVQWSPPGFIGEKIQEYDVYISVASELDENPTKYTVNGRQTDYHFRSLDKVTLYNLTVQGRDSDRKLWFISGVFSTTDFGDGLLTWLPAPTDLHLIEKSDTMLHVDWVPPEIWDPEKKDLITHYRVTIARVDERTGVAGTPKNYTVLVPGNSIKFEGLTPETIYNITVQAATSSGYGQILWGTYSTLAPGQRHILRLQNRTPTTLTLEWDPVWGTNHRGYTLSCFTIASVYHNVRRHETKSFQVESTATQYTVKNLNPSTTYNCTLQPKDHAEGAWGAWSTLPPGWFLVKNLKQCDKTDFAVSMSWEPIVDNMASHYQVRYLRLKEHDGVWQEEAEREAKELLCPKDGCGRLCYLVFNLPHKPDEYVFQVRAMVEGQWNHWKSAGRLVVSEPPHIKASCCIVPPPYYVDNIGAPDTFDFMEIAPSPTDTNITRYFVIVDERDPPGDTNWTELTDKVTAHKRKIPYYVAASFNLETLPEPKSVRIGDGTVIGGYLNYPLTKGKKYNYEIYTLWNITGAPLVGRLRASPYLTAGWPWWWLLLLLLLLLLLILLCCCLLWCLQRRYRARKDHFRSTTNGQHRPLLADTLVDRNIDKLQDRLNNVHGQMSQVKGDFEDGYMTGYKDGKRLPDSSSHNLRGQYGANGDRFHEGYAKGLRDAGVGGMTTSMYNLAQKSTGGYSAGFMQGYRDGSSGVFGDRVTPSLISRLDEQYPGQDDFKQGFVDGFNEGCKSGKSGKSFEDSRRLQQSLTELTERLTSLEKTKGDEIHSTKIYHVYNQQPDFVGYSSTGAQLAHELDEIGSRSRTSTLRRHYTPGDYLKYASEEERYGSLGRNKRSLSASALARDSSTTREETRQERQRYASGTLGSSYITRNAAERQGTDTYAKRYNYRSRSDVGSPRRYASQTLLDASRPGPSTPHARRDALATLQRELDTLSRSPGGYASDSAAGYDSVRSKARGYSNYDYDTFRSSTQQQQQQQSSSTQAETQQAQDQAQSNTTTVRYTAAQQPTVVSTATHQINTGTNEDAGRWADDLIGIVNEPMERTLDRMRHFSSSNANVEGAAAQSSSQGQQEVVEEKYHRSYKEEHSSGR</sequence>
<feature type="domain" description="Fibronectin type-III" evidence="5">
    <location>
        <begin position="3339"/>
        <end position="3448"/>
    </location>
</feature>
<dbReference type="InterPro" id="IPR003961">
    <property type="entry name" value="FN3_dom"/>
</dbReference>
<dbReference type="CDD" id="cd00063">
    <property type="entry name" value="FN3"/>
    <property type="match status" value="27"/>
</dbReference>
<feature type="region of interest" description="Disordered" evidence="2">
    <location>
        <begin position="4430"/>
        <end position="4463"/>
    </location>
</feature>
<keyword evidence="3" id="KW-0472">Membrane</keyword>
<feature type="compositionally biased region" description="Low complexity" evidence="2">
    <location>
        <begin position="4521"/>
        <end position="4535"/>
    </location>
</feature>
<feature type="domain" description="Fibronectin type-III" evidence="5">
    <location>
        <begin position="877"/>
        <end position="966"/>
    </location>
</feature>
<keyword evidence="4" id="KW-0732">Signal</keyword>
<feature type="region of interest" description="Disordered" evidence="2">
    <location>
        <begin position="4515"/>
        <end position="4553"/>
    </location>
</feature>
<feature type="domain" description="Fibronectin type-III" evidence="5">
    <location>
        <begin position="3241"/>
        <end position="3335"/>
    </location>
</feature>
<evidence type="ECO:0000256" key="4">
    <source>
        <dbReference type="SAM" id="SignalP"/>
    </source>
</evidence>
<gene>
    <name evidence="6" type="ORF">MSPICULIGERA_LOCUS17424</name>
</gene>
<dbReference type="Gene3D" id="2.60.40.10">
    <property type="entry name" value="Immunoglobulins"/>
    <property type="match status" value="32"/>
</dbReference>
<feature type="region of interest" description="Disordered" evidence="2">
    <location>
        <begin position="3014"/>
        <end position="3035"/>
    </location>
</feature>
<evidence type="ECO:0000259" key="5">
    <source>
        <dbReference type="PROSITE" id="PS50853"/>
    </source>
</evidence>
<feature type="transmembrane region" description="Helical" evidence="3">
    <location>
        <begin position="4002"/>
        <end position="4026"/>
    </location>
</feature>
<feature type="compositionally biased region" description="Low complexity" evidence="2">
    <location>
        <begin position="4432"/>
        <end position="4462"/>
    </location>
</feature>
<feature type="domain" description="Fibronectin type-III" evidence="5">
    <location>
        <begin position="1814"/>
        <end position="1911"/>
    </location>
</feature>
<dbReference type="PROSITE" id="PS50853">
    <property type="entry name" value="FN3"/>
    <property type="match status" value="28"/>
</dbReference>
<comment type="caution">
    <text evidence="6">The sequence shown here is derived from an EMBL/GenBank/DDBJ whole genome shotgun (WGS) entry which is preliminary data.</text>
</comment>
<feature type="compositionally biased region" description="Basic and acidic residues" evidence="2">
    <location>
        <begin position="2097"/>
        <end position="2107"/>
    </location>
</feature>
<feature type="domain" description="Fibronectin type-III" evidence="5">
    <location>
        <begin position="2622"/>
        <end position="2718"/>
    </location>
</feature>
<feature type="domain" description="Fibronectin type-III" evidence="5">
    <location>
        <begin position="1498"/>
        <end position="1594"/>
    </location>
</feature>
<feature type="domain" description="Fibronectin type-III" evidence="5">
    <location>
        <begin position="439"/>
        <end position="533"/>
    </location>
</feature>
<dbReference type="InterPro" id="IPR050991">
    <property type="entry name" value="ECM_Regulatory_Proteins"/>
</dbReference>
<feature type="compositionally biased region" description="Polar residues" evidence="2">
    <location>
        <begin position="947"/>
        <end position="965"/>
    </location>
</feature>
<evidence type="ECO:0000256" key="3">
    <source>
        <dbReference type="SAM" id="Phobius"/>
    </source>
</evidence>
<feature type="region of interest" description="Disordered" evidence="2">
    <location>
        <begin position="2097"/>
        <end position="2116"/>
    </location>
</feature>
<protein>
    <recommendedName>
        <fullName evidence="5">Fibronectin type-III domain-containing protein</fullName>
    </recommendedName>
</protein>
<feature type="domain" description="Fibronectin type-III" evidence="5">
    <location>
        <begin position="3556"/>
        <end position="3657"/>
    </location>
</feature>
<evidence type="ECO:0000313" key="6">
    <source>
        <dbReference type="EMBL" id="CAJ0579194.1"/>
    </source>
</evidence>
<evidence type="ECO:0000256" key="1">
    <source>
        <dbReference type="ARBA" id="ARBA00022737"/>
    </source>
</evidence>
<accession>A0AA36D3Y2</accession>
<feature type="domain" description="Fibronectin type-III" evidence="5">
    <location>
        <begin position="1303"/>
        <end position="1394"/>
    </location>
</feature>
<feature type="domain" description="Fibronectin type-III" evidence="5">
    <location>
        <begin position="2116"/>
        <end position="2211"/>
    </location>
</feature>
<feature type="domain" description="Fibronectin type-III" evidence="5">
    <location>
        <begin position="2422"/>
        <end position="2521"/>
    </location>
</feature>
<feature type="domain" description="Fibronectin type-III" evidence="5">
    <location>
        <begin position="2723"/>
        <end position="2816"/>
    </location>
</feature>
<dbReference type="PRINTS" id="PR00014">
    <property type="entry name" value="FNTYPEIII"/>
</dbReference>
<feature type="chain" id="PRO_5041401585" description="Fibronectin type-III domain-containing protein" evidence="4">
    <location>
        <begin position="29"/>
        <end position="4553"/>
    </location>
</feature>
<feature type="compositionally biased region" description="Basic and acidic residues" evidence="2">
    <location>
        <begin position="4310"/>
        <end position="4322"/>
    </location>
</feature>
<feature type="compositionally biased region" description="Low complexity" evidence="2">
    <location>
        <begin position="4299"/>
        <end position="4309"/>
    </location>
</feature>
<feature type="region of interest" description="Disordered" evidence="2">
    <location>
        <begin position="1634"/>
        <end position="1674"/>
    </location>
</feature>
<dbReference type="FunFam" id="2.60.40.10:FF:000028">
    <property type="entry name" value="Neuronal cell adhesion molecule"/>
    <property type="match status" value="2"/>
</dbReference>
<reference evidence="6" key="1">
    <citation type="submission" date="2023-06" db="EMBL/GenBank/DDBJ databases">
        <authorList>
            <person name="Delattre M."/>
        </authorList>
    </citation>
    <scope>NUCLEOTIDE SEQUENCE</scope>
    <source>
        <strain evidence="6">AF72</strain>
    </source>
</reference>
<dbReference type="SUPFAM" id="SSF49265">
    <property type="entry name" value="Fibronectin type III"/>
    <property type="match status" value="19"/>
</dbReference>
<dbReference type="InterPro" id="IPR013783">
    <property type="entry name" value="Ig-like_fold"/>
</dbReference>
<feature type="domain" description="Fibronectin type-III" evidence="5">
    <location>
        <begin position="332"/>
        <end position="431"/>
    </location>
</feature>
<feature type="region of interest" description="Disordered" evidence="2">
    <location>
        <begin position="2506"/>
        <end position="2531"/>
    </location>
</feature>
<dbReference type="SMART" id="SM00060">
    <property type="entry name" value="FN3"/>
    <property type="match status" value="35"/>
</dbReference>
<keyword evidence="7" id="KW-1185">Reference proteome</keyword>
<keyword evidence="3" id="KW-0812">Transmembrane</keyword>
<feature type="domain" description="Fibronectin type-III" evidence="5">
    <location>
        <begin position="1914"/>
        <end position="2006"/>
    </location>
</feature>